<gene>
    <name evidence="3" type="ORF">PBRASI_LOCUS8813</name>
</gene>
<reference evidence="3" key="1">
    <citation type="submission" date="2021-06" db="EMBL/GenBank/DDBJ databases">
        <authorList>
            <person name="Kallberg Y."/>
            <person name="Tangrot J."/>
            <person name="Rosling A."/>
        </authorList>
    </citation>
    <scope>NUCLEOTIDE SEQUENCE</scope>
    <source>
        <strain evidence="3">BR232B</strain>
    </source>
</reference>
<dbReference type="EMBL" id="CAJVPI010001677">
    <property type="protein sequence ID" value="CAG8622919.1"/>
    <property type="molecule type" value="Genomic_DNA"/>
</dbReference>
<dbReference type="SUPFAM" id="SSF54495">
    <property type="entry name" value="UBC-like"/>
    <property type="match status" value="2"/>
</dbReference>
<evidence type="ECO:0000313" key="3">
    <source>
        <dbReference type="EMBL" id="CAG8622919.1"/>
    </source>
</evidence>
<protein>
    <submittedName>
        <fullName evidence="3">4573_t:CDS:1</fullName>
    </submittedName>
</protein>
<dbReference type="PROSITE" id="PS50127">
    <property type="entry name" value="UBC_2"/>
    <property type="match status" value="1"/>
</dbReference>
<accession>A0A9N9GSG3</accession>
<sequence length="278" mass="32500">MATRTSFYRRSGASPPTAIHENEDDGERDAEGEGQPKPQFYSGCFRKMELMIEFMNLRNPRHCPNGVYVMPVAEKFNTWYGVIFVHKGYYKGGVFKFRLHIPETYPLSQDLYDALTLFCPITYPEKPPMVYFLNRGDDIFHPLIDPNTGQFSLTQKFKDWAPHKYYIFHILHYIKKAFKKSVLDNLVEKYCSDRKAYITYKEEIHKFAKLAAQCARLSISETKLYNHEVSDSNPIIFTKMDDKQYEEIKNNYLTPSQSLSPSKYKNAGFDVVDISRIQ</sequence>
<dbReference type="Proteomes" id="UP000789739">
    <property type="component" value="Unassembled WGS sequence"/>
</dbReference>
<feature type="compositionally biased region" description="Acidic residues" evidence="1">
    <location>
        <begin position="22"/>
        <end position="32"/>
    </location>
</feature>
<organism evidence="3 4">
    <name type="scientific">Paraglomus brasilianum</name>
    <dbReference type="NCBI Taxonomy" id="144538"/>
    <lineage>
        <taxon>Eukaryota</taxon>
        <taxon>Fungi</taxon>
        <taxon>Fungi incertae sedis</taxon>
        <taxon>Mucoromycota</taxon>
        <taxon>Glomeromycotina</taxon>
        <taxon>Glomeromycetes</taxon>
        <taxon>Paraglomerales</taxon>
        <taxon>Paraglomeraceae</taxon>
        <taxon>Paraglomus</taxon>
    </lineage>
</organism>
<keyword evidence="4" id="KW-1185">Reference proteome</keyword>
<feature type="domain" description="UBC core" evidence="2">
    <location>
        <begin position="45"/>
        <end position="220"/>
    </location>
</feature>
<dbReference type="OrthoDB" id="5596422at2759"/>
<name>A0A9N9GSG3_9GLOM</name>
<dbReference type="Gene3D" id="3.10.110.10">
    <property type="entry name" value="Ubiquitin Conjugating Enzyme"/>
    <property type="match status" value="2"/>
</dbReference>
<dbReference type="AlphaFoldDB" id="A0A9N9GSG3"/>
<dbReference type="SMART" id="SM00212">
    <property type="entry name" value="UBCc"/>
    <property type="match status" value="1"/>
</dbReference>
<evidence type="ECO:0000256" key="1">
    <source>
        <dbReference type="SAM" id="MobiDB-lite"/>
    </source>
</evidence>
<feature type="region of interest" description="Disordered" evidence="1">
    <location>
        <begin position="1"/>
        <end position="39"/>
    </location>
</feature>
<dbReference type="CDD" id="cd23814">
    <property type="entry name" value="UEV_AKTIP"/>
    <property type="match status" value="1"/>
</dbReference>
<dbReference type="InterPro" id="IPR000608">
    <property type="entry name" value="UBC"/>
</dbReference>
<proteinExistence type="predicted"/>
<dbReference type="InterPro" id="IPR016135">
    <property type="entry name" value="UBQ-conjugating_enzyme/RWD"/>
</dbReference>
<evidence type="ECO:0000313" key="4">
    <source>
        <dbReference type="Proteomes" id="UP000789739"/>
    </source>
</evidence>
<dbReference type="Pfam" id="PF00179">
    <property type="entry name" value="UQ_con"/>
    <property type="match status" value="1"/>
</dbReference>
<evidence type="ECO:0000259" key="2">
    <source>
        <dbReference type="PROSITE" id="PS50127"/>
    </source>
</evidence>
<comment type="caution">
    <text evidence="3">The sequence shown here is derived from an EMBL/GenBank/DDBJ whole genome shotgun (WGS) entry which is preliminary data.</text>
</comment>